<evidence type="ECO:0000313" key="2">
    <source>
        <dbReference type="Proteomes" id="UP000785679"/>
    </source>
</evidence>
<organism evidence="1 2">
    <name type="scientific">Halteria grandinella</name>
    <dbReference type="NCBI Taxonomy" id="5974"/>
    <lineage>
        <taxon>Eukaryota</taxon>
        <taxon>Sar</taxon>
        <taxon>Alveolata</taxon>
        <taxon>Ciliophora</taxon>
        <taxon>Intramacronucleata</taxon>
        <taxon>Spirotrichea</taxon>
        <taxon>Stichotrichia</taxon>
        <taxon>Sporadotrichida</taxon>
        <taxon>Halteriidae</taxon>
        <taxon>Halteria</taxon>
    </lineage>
</organism>
<dbReference type="Proteomes" id="UP000785679">
    <property type="component" value="Unassembled WGS sequence"/>
</dbReference>
<dbReference type="AlphaFoldDB" id="A0A8J8T865"/>
<comment type="caution">
    <text evidence="1">The sequence shown here is derived from an EMBL/GenBank/DDBJ whole genome shotgun (WGS) entry which is preliminary data.</text>
</comment>
<sequence length="123" mass="14184">MKRSDTEKVTLQKRKKVKALKYQIKVKQQEVESKSRQNTWLEFSNKANSKKEGHFAFKANQESIFKSPDTVMGKVGVVGSGKQMTQYEINKQKLTMLRDEKHFKVEQAEIGSASIEANKRGKY</sequence>
<proteinExistence type="predicted"/>
<protein>
    <submittedName>
        <fullName evidence="1">Uncharacterized protein</fullName>
    </submittedName>
</protein>
<dbReference type="EMBL" id="RRYP01001321">
    <property type="protein sequence ID" value="TNV86087.1"/>
    <property type="molecule type" value="Genomic_DNA"/>
</dbReference>
<keyword evidence="2" id="KW-1185">Reference proteome</keyword>
<name>A0A8J8T865_HALGN</name>
<accession>A0A8J8T865</accession>
<reference evidence="1" key="1">
    <citation type="submission" date="2019-06" db="EMBL/GenBank/DDBJ databases">
        <authorList>
            <person name="Zheng W."/>
        </authorList>
    </citation>
    <scope>NUCLEOTIDE SEQUENCE</scope>
    <source>
        <strain evidence="1">QDHG01</strain>
    </source>
</reference>
<evidence type="ECO:0000313" key="1">
    <source>
        <dbReference type="EMBL" id="TNV86087.1"/>
    </source>
</evidence>
<gene>
    <name evidence="1" type="ORF">FGO68_gene13899</name>
</gene>